<dbReference type="VEuPathDB" id="FungiDB:B1J91_I10147g4"/>
<keyword evidence="1" id="KW-0732">Signal</keyword>
<evidence type="ECO:0000256" key="1">
    <source>
        <dbReference type="SAM" id="SignalP"/>
    </source>
</evidence>
<dbReference type="InterPro" id="IPR049451">
    <property type="entry name" value="AWP2-like_YTTT_rpt"/>
</dbReference>
<dbReference type="VEuPathDB" id="FungiDB:GWK60_D00011"/>
<sequence>MKYKEVFKAFILALTWTNAVAKTYENQEVVLDSTSSGSPTFEDDELMVLNNAKVTLKNYSSIKLPAGISLTGGSTLTIITPGGQSVRNELLINGKVKIDSGSSFVYDGSKLTYASGPDAVTNYNFDINTGADGVYVSSDSSMIITLPALLKGVATTNTARIHIGGTYQAPNNSPIQILGKLQVLSTGAKSSTYFTDRLWYLDLGPDKIDNTGTFSMPNNMSGDIDCECLIAVYGDIFKGTNNAVLHTLGYTGFVVVTPITIDLSKGPYKGTSDFIYNLVLPSGQDGFKIDGYLYHYDPNAPAARTIGLLYLYDAGDNVALTSGINGIQIKHTNPVKTITMKVDPSLNAGYFKGKRIDEIPYRYPVHNYANVLEMILFEPITYTTITTTNINEYTTEIIELIATAKPRGFPFNENTQTTITTTIYNQLREETKIIDLGNGVTEYQVLDYYLSSLNDINHPFGTSTKIVTYSPPPPSVTATTTDYYIESYWISFFITTDDQHRIITSSQTVSTLRLENDYTTTVDLGNGVFETDLISHITERDENGEPTNTVRTTIKLTFGPAPPAITKTVDLGNEVTEYLVISYWTTTNEFGGLITTNSTTTYSPPPLTVTATTASDYIESDWISFFITVDEKGDIVTSSTLFNATRDYNLPEAPHTSFGPAPPVETHTVVLENNMTNYEVVSYWTTTNEFGGLITTSSTSTYSAPPLTVTATTASDYIESDWISFFITVDEKGDIVTSSTLFNATRDYNLPEAPHTSFGPAPPVETHTVVLENNMTNYEVVSYWTTTNEFGGLITTSSTSTYSAPPLTVTATTASDYIESDWISFFITVDEKGDIVTSSTLFNATRDYNLPEAPHTSFGPAPPVETHTVVLENNMTNYEVVSYWTTTNEFGGLITTSSTSTYSAPPLTVTATTASDYIESDWISFFITVDEKGDIVTSSTLFNATREYIDAEALFLLSDDSSQASNNEADYTTTIDKGNGEFETDVVSHITTKDSDGKPTTIVTTIPWKPSEEADYTTTIDKGNGEFETDVVSHITTKDSDGKPTTIVTTIPWKPSEEADYTTTIDKGNGEFETDVVSHITTKDSDGKPTTIVTTIPWKPSEEADYTTTIDKGNGEFETDVVSHITTKDSDGKPTTIVTTIPWKPSEEADYTTTIDKGNGEFETDVVSHITTKDSDGKPTTIVTTIPWKPSEEADYTTTIDKGNGEFETDVVSHITTKDSDGKPTTITTTIPLKPSDAGEADYTTTIDKGNGDFETDLVSHITTKDSDGKPTTITTTIPLKPSDAGEADYTTTITSD</sequence>
<accession>A0A0W0CE47</accession>
<dbReference type="VEuPathDB" id="FungiDB:GVI51_G10043"/>
<proteinExistence type="predicted"/>
<name>A0A0W0CE47_CANGB</name>
<feature type="signal peptide" evidence="1">
    <location>
        <begin position="1"/>
        <end position="21"/>
    </location>
</feature>
<evidence type="ECO:0000313" key="3">
    <source>
        <dbReference type="Proteomes" id="UP000054886"/>
    </source>
</evidence>
<evidence type="ECO:0008006" key="4">
    <source>
        <dbReference type="Google" id="ProtNLM"/>
    </source>
</evidence>
<dbReference type="EMBL" id="LLZZ01000001">
    <property type="protein sequence ID" value="KTB14240.1"/>
    <property type="molecule type" value="Genomic_DNA"/>
</dbReference>
<organism evidence="2 3">
    <name type="scientific">Candida glabrata</name>
    <name type="common">Yeast</name>
    <name type="synonym">Torulopsis glabrata</name>
    <dbReference type="NCBI Taxonomy" id="5478"/>
    <lineage>
        <taxon>Eukaryota</taxon>
        <taxon>Fungi</taxon>
        <taxon>Dikarya</taxon>
        <taxon>Ascomycota</taxon>
        <taxon>Saccharomycotina</taxon>
        <taxon>Saccharomycetes</taxon>
        <taxon>Saccharomycetales</taxon>
        <taxon>Saccharomycetaceae</taxon>
        <taxon>Nakaseomyces</taxon>
    </lineage>
</organism>
<reference evidence="2 3" key="1">
    <citation type="submission" date="2015-10" db="EMBL/GenBank/DDBJ databases">
        <title>Draft genomes sequences of Candida glabrata isolates 1A, 1B, 2A, 2B, 3A and 3B.</title>
        <authorList>
            <person name="Haavelsrud O.E."/>
            <person name="Gaustad P."/>
        </authorList>
    </citation>
    <scope>NUCLEOTIDE SEQUENCE [LARGE SCALE GENOMIC DNA]</scope>
    <source>
        <strain evidence="2">910700640</strain>
    </source>
</reference>
<dbReference type="VEuPathDB" id="FungiDB:CAGL0E00231g"/>
<comment type="caution">
    <text evidence="2">The sequence shown here is derived from an EMBL/GenBank/DDBJ whole genome shotgun (WGS) entry which is preliminary data.</text>
</comment>
<protein>
    <recommendedName>
        <fullName evidence="4">Hyphally-regulated cell wall protein N-terminal domain-containing protein</fullName>
    </recommendedName>
</protein>
<dbReference type="Pfam" id="PF20646">
    <property type="entry name" value="Hpf1_C"/>
    <property type="match status" value="8"/>
</dbReference>
<gene>
    <name evidence="2" type="ORF">AO440_004683</name>
</gene>
<feature type="chain" id="PRO_5009807308" description="Hyphally-regulated cell wall protein N-terminal domain-containing protein" evidence="1">
    <location>
        <begin position="22"/>
        <end position="1297"/>
    </location>
</feature>
<feature type="non-terminal residue" evidence="2">
    <location>
        <position position="1297"/>
    </location>
</feature>
<dbReference type="VEuPathDB" id="FungiDB:GVI51_E00055"/>
<evidence type="ECO:0000313" key="2">
    <source>
        <dbReference type="EMBL" id="KTB14240.1"/>
    </source>
</evidence>
<dbReference type="Proteomes" id="UP000054886">
    <property type="component" value="Unassembled WGS sequence"/>
</dbReference>